<feature type="transmembrane region" description="Helical" evidence="2">
    <location>
        <begin position="110"/>
        <end position="133"/>
    </location>
</feature>
<gene>
    <name evidence="3" type="ORF">FALBO_13230</name>
</gene>
<feature type="region of interest" description="Disordered" evidence="1">
    <location>
        <begin position="1"/>
        <end position="33"/>
    </location>
</feature>
<feature type="transmembrane region" description="Helical" evidence="2">
    <location>
        <begin position="597"/>
        <end position="622"/>
    </location>
</feature>
<proteinExistence type="predicted"/>
<sequence>MSSQHEYGLVPLSSENLLPEQGPYDRRASQGGMPFDYDTAYTGQSSQSSFHYESHASVPTSADRKYVNSYSVPVTHQGYQDLPYNPPLGRGAKEHADAVRNSQLSRRTSMIWDLVVDLLLVIPALAFLLYAAAATHYDGRPLTEKGWHAVATLYDISVYTPTIFPIVFAAIAANLLKSVAAWKLERGISVLSLEYLLRSRTVFSAVTSPVILKSANALTPLVITFWALSPLGGQAALRVLNTTPNGHKQPWNCSYLELRPEVPPIFGVEDYAVNSTVIATFAAALASPADSKEAKQDIFTNVKIPMIEPYLFSSEGDQGWYKLRDDKDPFYAYSSLVGLPLKPQESFVPAFNYSVRLNTSYISANCTANNRTMDIDGWWDYVDQHRDFSNGKGLIIETSNHTSSSAKPRLIQVTSYQPGELTNVFCEVSTSFVEVEIECHHSQCGAVRIRWTPGMRTNNSTPLDDMERLDSQKSRPDHAFLQQFLNLTDPRRNGTFFLPSPMELYLFGSDEPYANAPTWDNAWNSGSREDWERGARVFPKRLTQLLNTFWIASLTPLGAAQFSKFSDPAAKHRTAPVGRATTGYKMSDERVLSVNKAWLAVLFVASFTMLFAALAAATLGVLRRGPDILDYSTTMIRDNPYASTSTGQRSMEDGAERTHRLRHVRLCIGDVMPQGEEGYVALATMDKAVPLGKQRKHRRYL</sequence>
<keyword evidence="2" id="KW-1133">Transmembrane helix</keyword>
<comment type="caution">
    <text evidence="3">The sequence shown here is derived from an EMBL/GenBank/DDBJ whole genome shotgun (WGS) entry which is preliminary data.</text>
</comment>
<feature type="transmembrane region" description="Helical" evidence="2">
    <location>
        <begin position="153"/>
        <end position="176"/>
    </location>
</feature>
<name>A0A8H4KZ86_9HYPO</name>
<evidence type="ECO:0000256" key="2">
    <source>
        <dbReference type="SAM" id="Phobius"/>
    </source>
</evidence>
<reference evidence="3 4" key="1">
    <citation type="submission" date="2020-01" db="EMBL/GenBank/DDBJ databases">
        <title>Identification and distribution of gene clusters putatively required for synthesis of sphingolipid metabolism inhibitors in phylogenetically diverse species of the filamentous fungus Fusarium.</title>
        <authorList>
            <person name="Kim H.-S."/>
            <person name="Busman M."/>
            <person name="Brown D.W."/>
            <person name="Divon H."/>
            <person name="Uhlig S."/>
            <person name="Proctor R.H."/>
        </authorList>
    </citation>
    <scope>NUCLEOTIDE SEQUENCE [LARGE SCALE GENOMIC DNA]</scope>
    <source>
        <strain evidence="3 4">NRRL 20459</strain>
    </source>
</reference>
<protein>
    <submittedName>
        <fullName evidence="3">Uncharacterized protein</fullName>
    </submittedName>
</protein>
<organism evidence="3 4">
    <name type="scientific">Fusarium albosuccineum</name>
    <dbReference type="NCBI Taxonomy" id="1237068"/>
    <lineage>
        <taxon>Eukaryota</taxon>
        <taxon>Fungi</taxon>
        <taxon>Dikarya</taxon>
        <taxon>Ascomycota</taxon>
        <taxon>Pezizomycotina</taxon>
        <taxon>Sordariomycetes</taxon>
        <taxon>Hypocreomycetidae</taxon>
        <taxon>Hypocreales</taxon>
        <taxon>Nectriaceae</taxon>
        <taxon>Fusarium</taxon>
        <taxon>Fusarium decemcellulare species complex</taxon>
    </lineage>
</organism>
<evidence type="ECO:0000313" key="3">
    <source>
        <dbReference type="EMBL" id="KAF4460012.1"/>
    </source>
</evidence>
<evidence type="ECO:0000313" key="4">
    <source>
        <dbReference type="Proteomes" id="UP000554235"/>
    </source>
</evidence>
<evidence type="ECO:0000256" key="1">
    <source>
        <dbReference type="SAM" id="MobiDB-lite"/>
    </source>
</evidence>
<dbReference type="Proteomes" id="UP000554235">
    <property type="component" value="Unassembled WGS sequence"/>
</dbReference>
<keyword evidence="2" id="KW-0472">Membrane</keyword>
<keyword evidence="2" id="KW-0812">Transmembrane</keyword>
<accession>A0A8H4KZ86</accession>
<dbReference type="EMBL" id="JAADYS010002041">
    <property type="protein sequence ID" value="KAF4460012.1"/>
    <property type="molecule type" value="Genomic_DNA"/>
</dbReference>
<dbReference type="AlphaFoldDB" id="A0A8H4KZ86"/>
<keyword evidence="4" id="KW-1185">Reference proteome</keyword>
<dbReference type="OrthoDB" id="3692311at2759"/>